<dbReference type="AlphaFoldDB" id="A0A4Z1PN10"/>
<gene>
    <name evidence="1" type="ORF">E6O75_ATG04315</name>
</gene>
<keyword evidence="2" id="KW-1185">Reference proteome</keyword>
<dbReference type="Proteomes" id="UP000298493">
    <property type="component" value="Unassembled WGS sequence"/>
</dbReference>
<reference evidence="1 2" key="1">
    <citation type="submission" date="2019-04" db="EMBL/GenBank/DDBJ databases">
        <title>High contiguity whole genome sequence and gene annotation resource for two Venturia nashicola isolates.</title>
        <authorList>
            <person name="Prokchorchik M."/>
            <person name="Won K."/>
            <person name="Lee Y."/>
            <person name="Choi E.D."/>
            <person name="Segonzac C."/>
            <person name="Sohn K.H."/>
        </authorList>
    </citation>
    <scope>NUCLEOTIDE SEQUENCE [LARGE SCALE GENOMIC DNA]</scope>
    <source>
        <strain evidence="1 2">PRI2</strain>
    </source>
</reference>
<evidence type="ECO:0000313" key="2">
    <source>
        <dbReference type="Proteomes" id="UP000298493"/>
    </source>
</evidence>
<organism evidence="1 2">
    <name type="scientific">Venturia nashicola</name>
    <dbReference type="NCBI Taxonomy" id="86259"/>
    <lineage>
        <taxon>Eukaryota</taxon>
        <taxon>Fungi</taxon>
        <taxon>Dikarya</taxon>
        <taxon>Ascomycota</taxon>
        <taxon>Pezizomycotina</taxon>
        <taxon>Dothideomycetes</taxon>
        <taxon>Pleosporomycetidae</taxon>
        <taxon>Venturiales</taxon>
        <taxon>Venturiaceae</taxon>
        <taxon>Venturia</taxon>
    </lineage>
</organism>
<evidence type="ECO:0000313" key="1">
    <source>
        <dbReference type="EMBL" id="TID25110.1"/>
    </source>
</evidence>
<protein>
    <submittedName>
        <fullName evidence="1">Uncharacterized protein</fullName>
    </submittedName>
</protein>
<dbReference type="EMBL" id="SNSC02000004">
    <property type="protein sequence ID" value="TID25110.1"/>
    <property type="molecule type" value="Genomic_DNA"/>
</dbReference>
<sequence length="304" mass="36099">MFGNKLRIKAKECQQWLIEPDLENRGTVCLPTIKYSKMLWKMVKSKAKKHQDKLTEEAIVKLPATLMTIPRELRQQILFSTYELDDPINSKALHSNRFHDYMQLRAQHIRIWALKLRKIHPEINLDMDFVQKAWELQLHKIQAQMTDEFNYVWDNILFEPYTQLTMDQILSCQTYRKMFVEMGVLADKLWWEANHPVLKYLRRIPGLRRHIGVDTRTRMVWRHLDTYICVAWHIMNGSQEEVILEADGSANGMKFPEWWQGCISEDFRRAGGRGREVVSRQCNFKMTNHASRPSLNSRLPPNFV</sequence>
<accession>A0A4Z1PN10</accession>
<proteinExistence type="predicted"/>
<comment type="caution">
    <text evidence="1">The sequence shown here is derived from an EMBL/GenBank/DDBJ whole genome shotgun (WGS) entry which is preliminary data.</text>
</comment>
<name>A0A4Z1PN10_9PEZI</name>